<dbReference type="EMBL" id="CP059052">
    <property type="protein sequence ID" value="QLJ13152.1"/>
    <property type="molecule type" value="Genomic_DNA"/>
</dbReference>
<dbReference type="Proteomes" id="UP000510934">
    <property type="component" value="Chromosome"/>
</dbReference>
<organism evidence="1 2">
    <name type="scientific">Pseudomonas putida</name>
    <name type="common">Arthrobacter siderocapsulatus</name>
    <dbReference type="NCBI Taxonomy" id="303"/>
    <lineage>
        <taxon>Bacteria</taxon>
        <taxon>Pseudomonadati</taxon>
        <taxon>Pseudomonadota</taxon>
        <taxon>Gammaproteobacteria</taxon>
        <taxon>Pseudomonadales</taxon>
        <taxon>Pseudomonadaceae</taxon>
        <taxon>Pseudomonas</taxon>
    </lineage>
</organism>
<accession>A0A7D5VW33</accession>
<dbReference type="RefSeq" id="WP_180688679.1">
    <property type="nucleotide sequence ID" value="NZ_CP059052.1"/>
</dbReference>
<reference evidence="1 2" key="1">
    <citation type="journal article" date="2009" name="Mikrobiologiia">
        <title>[Phenanthren biodegradation and interaction of Pseudomonas putida BS3701 and Burkholderia sp.BS3702 in plant rhizosphere].</title>
        <authorList>
            <person name="Ovchinnikova A.A."/>
            <person name="Vetrova A.A."/>
            <person name="Filonov A.E."/>
            <person name="Boronin A.M."/>
        </authorList>
    </citation>
    <scope>NUCLEOTIDE SEQUENCE [LARGE SCALE GENOMIC DNA]</scope>
    <source>
        <strain evidence="1 2">BS3701</strain>
    </source>
</reference>
<protein>
    <submittedName>
        <fullName evidence="1">Uncharacterized protein</fullName>
    </submittedName>
</protein>
<evidence type="ECO:0000313" key="2">
    <source>
        <dbReference type="Proteomes" id="UP000510934"/>
    </source>
</evidence>
<name>A0A7D5VW33_PSEPU</name>
<proteinExistence type="predicted"/>
<evidence type="ECO:0000313" key="1">
    <source>
        <dbReference type="EMBL" id="QLJ13152.1"/>
    </source>
</evidence>
<dbReference type="AlphaFoldDB" id="A0A7D5VW33"/>
<gene>
    <name evidence="1" type="ORF">H0H12_22325</name>
</gene>
<sequence length="53" mass="5255">MPAIPSTTRFAIAPVAGLVVRGSQQPVMICHSPPPVSGVVGGVAPPHCVVVLG</sequence>